<reference evidence="2" key="1">
    <citation type="submission" date="2016-06" db="EMBL/GenBank/DDBJ databases">
        <title>Parallel loss of symbiosis genes in relatives of nitrogen-fixing non-legume Parasponia.</title>
        <authorList>
            <person name="Van Velzen R."/>
            <person name="Holmer R."/>
            <person name="Bu F."/>
            <person name="Rutten L."/>
            <person name="Van Zeijl A."/>
            <person name="Liu W."/>
            <person name="Santuari L."/>
            <person name="Cao Q."/>
            <person name="Sharma T."/>
            <person name="Shen D."/>
            <person name="Roswanjaya Y."/>
            <person name="Wardhani T."/>
            <person name="Kalhor M.S."/>
            <person name="Jansen J."/>
            <person name="Van den Hoogen J."/>
            <person name="Gungor B."/>
            <person name="Hartog M."/>
            <person name="Hontelez J."/>
            <person name="Verver J."/>
            <person name="Yang W.-C."/>
            <person name="Schijlen E."/>
            <person name="Repin R."/>
            <person name="Schilthuizen M."/>
            <person name="Schranz E."/>
            <person name="Heidstra R."/>
            <person name="Miyata K."/>
            <person name="Fedorova E."/>
            <person name="Kohlen W."/>
            <person name="Bisseling T."/>
            <person name="Smit S."/>
            <person name="Geurts R."/>
        </authorList>
    </citation>
    <scope>NUCLEOTIDE SEQUENCE [LARGE SCALE GENOMIC DNA]</scope>
    <source>
        <strain evidence="2">cv. WU1-14</strain>
    </source>
</reference>
<organism evidence="1 2">
    <name type="scientific">Parasponia andersonii</name>
    <name type="common">Sponia andersonii</name>
    <dbReference type="NCBI Taxonomy" id="3476"/>
    <lineage>
        <taxon>Eukaryota</taxon>
        <taxon>Viridiplantae</taxon>
        <taxon>Streptophyta</taxon>
        <taxon>Embryophyta</taxon>
        <taxon>Tracheophyta</taxon>
        <taxon>Spermatophyta</taxon>
        <taxon>Magnoliopsida</taxon>
        <taxon>eudicotyledons</taxon>
        <taxon>Gunneridae</taxon>
        <taxon>Pentapetalae</taxon>
        <taxon>rosids</taxon>
        <taxon>fabids</taxon>
        <taxon>Rosales</taxon>
        <taxon>Cannabaceae</taxon>
        <taxon>Parasponia</taxon>
    </lineage>
</organism>
<dbReference type="AlphaFoldDB" id="A0A2P5BTW4"/>
<gene>
    <name evidence="1" type="ORF">PanWU01x14_210810</name>
</gene>
<sequence length="117" mass="13429">MNFIVEVNFDRRQLRNDRVELIDMLQLKHFLPSLNKTTSSSDVPCCLLMVSHIYLIGCSSSLLWFLPQQHYEQCSSLASIGLRLTPVDQGVLSRHSPSSRVSSLIEADEIFYYIDNH</sequence>
<accession>A0A2P5BTW4</accession>
<evidence type="ECO:0000313" key="2">
    <source>
        <dbReference type="Proteomes" id="UP000237105"/>
    </source>
</evidence>
<dbReference type="EMBL" id="JXTB01000223">
    <property type="protein sequence ID" value="PON52239.1"/>
    <property type="molecule type" value="Genomic_DNA"/>
</dbReference>
<comment type="caution">
    <text evidence="1">The sequence shown here is derived from an EMBL/GenBank/DDBJ whole genome shotgun (WGS) entry which is preliminary data.</text>
</comment>
<keyword evidence="2" id="KW-1185">Reference proteome</keyword>
<proteinExistence type="predicted"/>
<evidence type="ECO:0000313" key="1">
    <source>
        <dbReference type="EMBL" id="PON52239.1"/>
    </source>
</evidence>
<dbReference type="Proteomes" id="UP000237105">
    <property type="component" value="Unassembled WGS sequence"/>
</dbReference>
<name>A0A2P5BTW4_PARAD</name>
<protein>
    <submittedName>
        <fullName evidence="1">Uncharacterized protein</fullName>
    </submittedName>
</protein>